<proteinExistence type="predicted"/>
<protein>
    <submittedName>
        <fullName evidence="1">TetR/AcrR family transcriptional regulator</fullName>
    </submittedName>
</protein>
<keyword evidence="2" id="KW-1185">Reference proteome</keyword>
<evidence type="ECO:0000313" key="2">
    <source>
        <dbReference type="Proteomes" id="UP001149860"/>
    </source>
</evidence>
<dbReference type="EMBL" id="CP168151">
    <property type="protein sequence ID" value="XFD40102.1"/>
    <property type="molecule type" value="Genomic_DNA"/>
</dbReference>
<name>A0ACD5DFP0_9LACO</name>
<sequence>MPTQTFEHLKKPKKTLVTNALISEFSNYPLKDAQVSRIIEAAGIARGAFYRYFVDTNDAYNYVFHLAMADFHMEFNKISESNFNLEEFIDSLTTFIDQVLNSRFYQLLKQHYLYNESSYQKNDQSGLSRMAQLPPVIWSIATLSHEAIRELLTFPEQKQQIIQKLTTSISKLI</sequence>
<organism evidence="1 2">
    <name type="scientific">Lentilactobacillus terminaliae</name>
    <dbReference type="NCBI Taxonomy" id="3003483"/>
    <lineage>
        <taxon>Bacteria</taxon>
        <taxon>Bacillati</taxon>
        <taxon>Bacillota</taxon>
        <taxon>Bacilli</taxon>
        <taxon>Lactobacillales</taxon>
        <taxon>Lactobacillaceae</taxon>
        <taxon>Lentilactobacillus</taxon>
    </lineage>
</organism>
<reference evidence="1" key="1">
    <citation type="submission" date="2024-08" db="EMBL/GenBank/DDBJ databases">
        <title>Lentilactobacillus sp. nov., isolated from tree bark.</title>
        <authorList>
            <person name="Phuengjayaem S."/>
            <person name="Tanasupawat S."/>
        </authorList>
    </citation>
    <scope>NUCLEOTIDE SEQUENCE</scope>
    <source>
        <strain evidence="1">SPB1-3</strain>
    </source>
</reference>
<accession>A0ACD5DFP0</accession>
<gene>
    <name evidence="1" type="ORF">O0236_001975</name>
</gene>
<evidence type="ECO:0000313" key="1">
    <source>
        <dbReference type="EMBL" id="XFD40102.1"/>
    </source>
</evidence>
<dbReference type="Proteomes" id="UP001149860">
    <property type="component" value="Chromosome"/>
</dbReference>